<dbReference type="AlphaFoldDB" id="A0A0K1XEE3"/>
<gene>
    <name evidence="1" type="ORF">AKN88_06120</name>
</gene>
<sequence>MFGWFKKKQQLSATASRRDHETLARTAAMLEMQLMLCKADNQKYEKFIHGNYARGYFIGFFDASMQYANIPVMGDEHFATLIGVGHTYLFKGDAKTAMNFSLDSLMLQGNEEFGMAQAEGGKDYFESLQGQIRAPVKLMNKFHADDGTNA</sequence>
<protein>
    <submittedName>
        <fullName evidence="1">Uncharacterized protein</fullName>
    </submittedName>
</protein>
<evidence type="ECO:0000313" key="2">
    <source>
        <dbReference type="Proteomes" id="UP000063953"/>
    </source>
</evidence>
<dbReference type="RefSeq" id="WP_053100727.1">
    <property type="nucleotide sequence ID" value="NZ_CP012365.1"/>
</dbReference>
<proteinExistence type="predicted"/>
<organism evidence="1 2">
    <name type="scientific">Thiopseudomonas alkaliphila</name>
    <dbReference type="NCBI Taxonomy" id="1697053"/>
    <lineage>
        <taxon>Bacteria</taxon>
        <taxon>Pseudomonadati</taxon>
        <taxon>Pseudomonadota</taxon>
        <taxon>Gammaproteobacteria</taxon>
        <taxon>Pseudomonadales</taxon>
        <taxon>Pseudomonadaceae</taxon>
        <taxon>Thiopseudomonas</taxon>
    </lineage>
</organism>
<dbReference type="EMBL" id="CP012365">
    <property type="protein sequence ID" value="AKX59548.1"/>
    <property type="molecule type" value="Genomic_DNA"/>
</dbReference>
<reference evidence="1 2" key="1">
    <citation type="journal article" date="2015" name="Genome Announc.">
        <title>Genome Sequences of Oblitimonas alkaliphila gen. nov. sp. nov. (Proposed), a Novel Bacterium of the Pseudomonadaceae Family.</title>
        <authorList>
            <person name="Lauer A.C."/>
            <person name="Nicholson A.C."/>
            <person name="Humrighouse B.W."/>
            <person name="Emery B."/>
            <person name="Drobish A."/>
            <person name="Juieng P."/>
            <person name="Loparev V."/>
            <person name="McQuiston J.R."/>
        </authorList>
    </citation>
    <scope>NUCLEOTIDE SEQUENCE [LARGE SCALE GENOMIC DNA]</scope>
    <source>
        <strain evidence="1 2">E5571</strain>
    </source>
</reference>
<name>A0A0K1XEE3_9GAMM</name>
<evidence type="ECO:0000313" key="1">
    <source>
        <dbReference type="EMBL" id="AKX59548.1"/>
    </source>
</evidence>
<dbReference type="Proteomes" id="UP000063953">
    <property type="component" value="Chromosome"/>
</dbReference>
<accession>A0A0K1XEE3</accession>
<keyword evidence="2" id="KW-1185">Reference proteome</keyword>